<dbReference type="EMBL" id="CAACVG010014867">
    <property type="protein sequence ID" value="VEN63823.1"/>
    <property type="molecule type" value="Genomic_DNA"/>
</dbReference>
<reference evidence="1 2" key="1">
    <citation type="submission" date="2019-01" db="EMBL/GenBank/DDBJ databases">
        <authorList>
            <person name="Sayadi A."/>
        </authorList>
    </citation>
    <scope>NUCLEOTIDE SEQUENCE [LARGE SCALE GENOMIC DNA]</scope>
</reference>
<gene>
    <name evidence="1" type="ORF">CALMAC_LOCUS20533</name>
</gene>
<proteinExistence type="predicted"/>
<sequence>MSKTCSPDDLNFVFEFSKFSILGSKQVNPHPNYYYPYHHLHQDISRLHLLVTLLLLDQLEEIPLPSL</sequence>
<organism evidence="1 2">
    <name type="scientific">Callosobruchus maculatus</name>
    <name type="common">Southern cowpea weevil</name>
    <name type="synonym">Pulse bruchid</name>
    <dbReference type="NCBI Taxonomy" id="64391"/>
    <lineage>
        <taxon>Eukaryota</taxon>
        <taxon>Metazoa</taxon>
        <taxon>Ecdysozoa</taxon>
        <taxon>Arthropoda</taxon>
        <taxon>Hexapoda</taxon>
        <taxon>Insecta</taxon>
        <taxon>Pterygota</taxon>
        <taxon>Neoptera</taxon>
        <taxon>Endopterygota</taxon>
        <taxon>Coleoptera</taxon>
        <taxon>Polyphaga</taxon>
        <taxon>Cucujiformia</taxon>
        <taxon>Chrysomeloidea</taxon>
        <taxon>Chrysomelidae</taxon>
        <taxon>Bruchinae</taxon>
        <taxon>Bruchini</taxon>
        <taxon>Callosobruchus</taxon>
    </lineage>
</organism>
<evidence type="ECO:0000313" key="2">
    <source>
        <dbReference type="Proteomes" id="UP000410492"/>
    </source>
</evidence>
<dbReference type="Proteomes" id="UP000410492">
    <property type="component" value="Unassembled WGS sequence"/>
</dbReference>
<keyword evidence="2" id="KW-1185">Reference proteome</keyword>
<name>A0A653DUA2_CALMS</name>
<evidence type="ECO:0000313" key="1">
    <source>
        <dbReference type="EMBL" id="VEN63823.1"/>
    </source>
</evidence>
<accession>A0A653DUA2</accession>
<dbReference type="AlphaFoldDB" id="A0A653DUA2"/>
<protein>
    <submittedName>
        <fullName evidence="1">Uncharacterized protein</fullName>
    </submittedName>
</protein>